<dbReference type="AlphaFoldDB" id="A0ABD1VLJ1"/>
<dbReference type="InterPro" id="IPR003653">
    <property type="entry name" value="Peptidase_C48_C"/>
</dbReference>
<dbReference type="Pfam" id="PF02902">
    <property type="entry name" value="Peptidase_C48"/>
    <property type="match status" value="1"/>
</dbReference>
<name>A0ABD1VLJ1_9LAMI</name>
<comment type="similarity">
    <text evidence="1">Belongs to the peptidase C48 family.</text>
</comment>
<dbReference type="EMBL" id="JBFOLJ010000005">
    <property type="protein sequence ID" value="KAL2538217.1"/>
    <property type="molecule type" value="Genomic_DNA"/>
</dbReference>
<sequence length="132" mass="15029">MQSKINGDCGIYVIKYAEYFINSMLKEMPKTFNIAQIRKYLATELYVYAKKKQVENYDTDNDWFHVNEINNVVFEGFFAKDSMKKVAKRVEFGMLLEESPITKFGSHDGRLPPSVPVAAGGPLVSGESLEDF</sequence>
<keyword evidence="6" id="KW-1185">Reference proteome</keyword>
<keyword evidence="3" id="KW-0378">Hydrolase</keyword>
<evidence type="ECO:0000256" key="2">
    <source>
        <dbReference type="ARBA" id="ARBA00022670"/>
    </source>
</evidence>
<evidence type="ECO:0000256" key="1">
    <source>
        <dbReference type="ARBA" id="ARBA00005234"/>
    </source>
</evidence>
<dbReference type="InterPro" id="IPR038765">
    <property type="entry name" value="Papain-like_cys_pep_sf"/>
</dbReference>
<protein>
    <submittedName>
        <fullName evidence="5">Ulp1 protease family</fullName>
    </submittedName>
</protein>
<dbReference type="Proteomes" id="UP001604277">
    <property type="component" value="Unassembled WGS sequence"/>
</dbReference>
<reference evidence="6" key="1">
    <citation type="submission" date="2024-07" db="EMBL/GenBank/DDBJ databases">
        <title>Two chromosome-level genome assemblies of Korean endemic species Abeliophyllum distichum and Forsythia ovata (Oleaceae).</title>
        <authorList>
            <person name="Jang H."/>
        </authorList>
    </citation>
    <scope>NUCLEOTIDE SEQUENCE [LARGE SCALE GENOMIC DNA]</scope>
</reference>
<comment type="caution">
    <text evidence="5">The sequence shown here is derived from an EMBL/GenBank/DDBJ whole genome shotgun (WGS) entry which is preliminary data.</text>
</comment>
<evidence type="ECO:0000313" key="5">
    <source>
        <dbReference type="EMBL" id="KAL2538217.1"/>
    </source>
</evidence>
<accession>A0ABD1VLJ1</accession>
<gene>
    <name evidence="5" type="ORF">Fot_19608</name>
</gene>
<feature type="domain" description="Ubiquitin-like protease family profile" evidence="4">
    <location>
        <begin position="2"/>
        <end position="49"/>
    </location>
</feature>
<keyword evidence="2 5" id="KW-0645">Protease</keyword>
<dbReference type="GO" id="GO:0008233">
    <property type="term" value="F:peptidase activity"/>
    <property type="evidence" value="ECO:0007669"/>
    <property type="project" value="UniProtKB-KW"/>
</dbReference>
<dbReference type="SUPFAM" id="SSF54001">
    <property type="entry name" value="Cysteine proteinases"/>
    <property type="match status" value="1"/>
</dbReference>
<evidence type="ECO:0000313" key="6">
    <source>
        <dbReference type="Proteomes" id="UP001604277"/>
    </source>
</evidence>
<dbReference type="Gene3D" id="3.40.395.10">
    <property type="entry name" value="Adenoviral Proteinase, Chain A"/>
    <property type="match status" value="1"/>
</dbReference>
<organism evidence="5 6">
    <name type="scientific">Forsythia ovata</name>
    <dbReference type="NCBI Taxonomy" id="205694"/>
    <lineage>
        <taxon>Eukaryota</taxon>
        <taxon>Viridiplantae</taxon>
        <taxon>Streptophyta</taxon>
        <taxon>Embryophyta</taxon>
        <taxon>Tracheophyta</taxon>
        <taxon>Spermatophyta</taxon>
        <taxon>Magnoliopsida</taxon>
        <taxon>eudicotyledons</taxon>
        <taxon>Gunneridae</taxon>
        <taxon>Pentapetalae</taxon>
        <taxon>asterids</taxon>
        <taxon>lamiids</taxon>
        <taxon>Lamiales</taxon>
        <taxon>Oleaceae</taxon>
        <taxon>Forsythieae</taxon>
        <taxon>Forsythia</taxon>
    </lineage>
</organism>
<dbReference type="GO" id="GO:0006508">
    <property type="term" value="P:proteolysis"/>
    <property type="evidence" value="ECO:0007669"/>
    <property type="project" value="UniProtKB-KW"/>
</dbReference>
<proteinExistence type="inferred from homology"/>
<evidence type="ECO:0000256" key="3">
    <source>
        <dbReference type="ARBA" id="ARBA00022801"/>
    </source>
</evidence>
<evidence type="ECO:0000259" key="4">
    <source>
        <dbReference type="Pfam" id="PF02902"/>
    </source>
</evidence>